<proteinExistence type="inferred from homology"/>
<dbReference type="Proteomes" id="UP001497453">
    <property type="component" value="Chromosome 3"/>
</dbReference>
<reference evidence="4" key="1">
    <citation type="submission" date="2024-04" db="EMBL/GenBank/DDBJ databases">
        <authorList>
            <person name="Shaw F."/>
            <person name="Minotto A."/>
        </authorList>
    </citation>
    <scope>NUCLEOTIDE SEQUENCE [LARGE SCALE GENOMIC DNA]</scope>
</reference>
<dbReference type="PANTHER" id="PTHR12175:SF5">
    <property type="entry name" value="OS03G0795500 PROTEIN"/>
    <property type="match status" value="1"/>
</dbReference>
<keyword evidence="4" id="KW-1185">Reference proteome</keyword>
<feature type="domain" description="PITH" evidence="2">
    <location>
        <begin position="1"/>
        <end position="175"/>
    </location>
</feature>
<evidence type="ECO:0000313" key="4">
    <source>
        <dbReference type="Proteomes" id="UP001497453"/>
    </source>
</evidence>
<dbReference type="Pfam" id="PF06201">
    <property type="entry name" value="PITH"/>
    <property type="match status" value="1"/>
</dbReference>
<evidence type="ECO:0000256" key="1">
    <source>
        <dbReference type="ARBA" id="ARBA00025788"/>
    </source>
</evidence>
<dbReference type="InterPro" id="IPR010400">
    <property type="entry name" value="PITH_dom"/>
</dbReference>
<dbReference type="InterPro" id="IPR045099">
    <property type="entry name" value="PITH1-like"/>
</dbReference>
<comment type="similarity">
    <text evidence="1">Belongs to the PITHD1 family.</text>
</comment>
<name>A0ABP1D7N0_9APHY</name>
<sequence>MPEETGDKSLLEFLDTPQLNCLNEEGEHTLKALLSSKSKNTSSSTYLLSDADEQLLLNIPFNQTVRVRSIVIQSSNLEQAPKTIKLFINKESLGFEDVEDATEPEAAQIFELTEEQVEEGKPISLRFVRFQTVNSLHIFVATNGGDDVTRIDALDILGVPVAGTRDLSGLKKTEE</sequence>
<dbReference type="Gene3D" id="2.60.120.470">
    <property type="entry name" value="PITH domain"/>
    <property type="match status" value="1"/>
</dbReference>
<dbReference type="PANTHER" id="PTHR12175">
    <property type="entry name" value="AD039 HT014 THIOREDOXIN FAMILY TRP26"/>
    <property type="match status" value="1"/>
</dbReference>
<accession>A0ABP1D7N0</accession>
<gene>
    <name evidence="3" type="ORF">GFSPODELE1_LOCUS4755</name>
</gene>
<dbReference type="SUPFAM" id="SSF49785">
    <property type="entry name" value="Galactose-binding domain-like"/>
    <property type="match status" value="1"/>
</dbReference>
<dbReference type="InterPro" id="IPR037047">
    <property type="entry name" value="PITH_dom_sf"/>
</dbReference>
<protein>
    <recommendedName>
        <fullName evidence="2">PITH domain-containing protein</fullName>
    </recommendedName>
</protein>
<dbReference type="InterPro" id="IPR008979">
    <property type="entry name" value="Galactose-bd-like_sf"/>
</dbReference>
<dbReference type="PROSITE" id="PS51532">
    <property type="entry name" value="PITH"/>
    <property type="match status" value="1"/>
</dbReference>
<evidence type="ECO:0000259" key="2">
    <source>
        <dbReference type="PROSITE" id="PS51532"/>
    </source>
</evidence>
<organism evidence="3 4">
    <name type="scientific">Somion occarium</name>
    <dbReference type="NCBI Taxonomy" id="3059160"/>
    <lineage>
        <taxon>Eukaryota</taxon>
        <taxon>Fungi</taxon>
        <taxon>Dikarya</taxon>
        <taxon>Basidiomycota</taxon>
        <taxon>Agaricomycotina</taxon>
        <taxon>Agaricomycetes</taxon>
        <taxon>Polyporales</taxon>
        <taxon>Cerrenaceae</taxon>
        <taxon>Somion</taxon>
    </lineage>
</organism>
<dbReference type="EMBL" id="OZ037946">
    <property type="protein sequence ID" value="CAL1703870.1"/>
    <property type="molecule type" value="Genomic_DNA"/>
</dbReference>
<evidence type="ECO:0000313" key="3">
    <source>
        <dbReference type="EMBL" id="CAL1703870.1"/>
    </source>
</evidence>